<reference evidence="2 3" key="1">
    <citation type="submission" date="2020-04" db="EMBL/GenBank/DDBJ databases">
        <title>Perkinsus olseni comparative genomics.</title>
        <authorList>
            <person name="Bogema D.R."/>
        </authorList>
    </citation>
    <scope>NUCLEOTIDE SEQUENCE [LARGE SCALE GENOMIC DNA]</scope>
    <source>
        <strain evidence="2">ATCC PRA-205</strain>
    </source>
</reference>
<comment type="caution">
    <text evidence="2">The sequence shown here is derived from an EMBL/GenBank/DDBJ whole genome shotgun (WGS) entry which is preliminary data.</text>
</comment>
<evidence type="ECO:0000313" key="3">
    <source>
        <dbReference type="Proteomes" id="UP000574390"/>
    </source>
</evidence>
<dbReference type="InterPro" id="IPR056443">
    <property type="entry name" value="AEP_C962R"/>
</dbReference>
<dbReference type="EMBL" id="JABANM010029699">
    <property type="protein sequence ID" value="KAF4707550.1"/>
    <property type="molecule type" value="Genomic_DNA"/>
</dbReference>
<dbReference type="AlphaFoldDB" id="A0A7J6QJ08"/>
<proteinExistence type="predicted"/>
<name>A0A7J6QJ08_PEROL</name>
<sequence>GMAISVYSEPVPVPLAHLSPDPPMNELLAPDSVLLSTYHPVSRVPPSTLSCQGWIDTPFLPFPLAPSPPSRGNSTMNGSITPFDYVKVELRNSLKDDRADQILANVDEGVLEQISSFLREAEIAEDKHATHCNYGNAVTWYSSTNRFRFQHTQLEQLYKYIAVLYDWGIPMFLTERQDENFNLVLDIDVKLGADMKWEHCATAEKAIIDKDGGTRFFEFILRNLSPIYPRKAKIRASLFSASGYSRDSGSFKVSFHLVFRSIIVNKDRAARIRTYVVQKLRAATFRDSSSHDPFIATLSRDLLKLSPENRFRNVIDETSINNRFGNRLCYCDKQSRPPLVKPEGRPLKPEGMLVYRRDKLQLSWSKPYSLGPSEHYGLAGYPNRAWRELCGRKMREDEGVRVSDIVRMAFKTWLTVFDTGKWEDHIETRSISWRPSGNQGVIQYIPETRKIDVMAIDETWMDILTDLVSDSSSELKARRIEPSEAGSSIGAALSESERPALSQDEGLFEILEVLEDYDKTSDDEVGEEVIDHGEVMLLARYGVQVELKAGELVRVEEVDPSGWIKVRKADGTLGWTSESFLGNPSPSRMDQQE</sequence>
<dbReference type="Proteomes" id="UP000574390">
    <property type="component" value="Unassembled WGS sequence"/>
</dbReference>
<organism evidence="2 3">
    <name type="scientific">Perkinsus olseni</name>
    <name type="common">Perkinsus atlanticus</name>
    <dbReference type="NCBI Taxonomy" id="32597"/>
    <lineage>
        <taxon>Eukaryota</taxon>
        <taxon>Sar</taxon>
        <taxon>Alveolata</taxon>
        <taxon>Perkinsozoa</taxon>
        <taxon>Perkinsea</taxon>
        <taxon>Perkinsida</taxon>
        <taxon>Perkinsidae</taxon>
        <taxon>Perkinsus</taxon>
    </lineage>
</organism>
<evidence type="ECO:0000259" key="1">
    <source>
        <dbReference type="Pfam" id="PF23162"/>
    </source>
</evidence>
<protein>
    <recommendedName>
        <fullName evidence="1">C962R-like N-terminal AEP domain-containing protein</fullName>
    </recommendedName>
</protein>
<feature type="non-terminal residue" evidence="2">
    <location>
        <position position="593"/>
    </location>
</feature>
<evidence type="ECO:0000313" key="2">
    <source>
        <dbReference type="EMBL" id="KAF4707550.1"/>
    </source>
</evidence>
<feature type="domain" description="C962R-like N-terminal AEP" evidence="1">
    <location>
        <begin position="143"/>
        <end position="288"/>
    </location>
</feature>
<gene>
    <name evidence="2" type="ORF">FOZ62_023917</name>
</gene>
<accession>A0A7J6QJ08</accession>
<dbReference type="Pfam" id="PF23162">
    <property type="entry name" value="AEP_C962R"/>
    <property type="match status" value="1"/>
</dbReference>